<organism evidence="10">
    <name type="scientific">marine sediment metagenome</name>
    <dbReference type="NCBI Taxonomy" id="412755"/>
    <lineage>
        <taxon>unclassified sequences</taxon>
        <taxon>metagenomes</taxon>
        <taxon>ecological metagenomes</taxon>
    </lineage>
</organism>
<feature type="non-terminal residue" evidence="10">
    <location>
        <position position="229"/>
    </location>
</feature>
<dbReference type="GO" id="GO:0030791">
    <property type="term" value="F:arsenite methyltransferase activity"/>
    <property type="evidence" value="ECO:0007669"/>
    <property type="project" value="UniProtKB-EC"/>
</dbReference>
<dbReference type="InterPro" id="IPR029063">
    <property type="entry name" value="SAM-dependent_MTases_sf"/>
</dbReference>
<feature type="domain" description="Methyltransferase" evidence="9">
    <location>
        <begin position="58"/>
        <end position="202"/>
    </location>
</feature>
<dbReference type="Gene3D" id="3.40.50.150">
    <property type="entry name" value="Vaccinia Virus protein VP39"/>
    <property type="match status" value="1"/>
</dbReference>
<comment type="catalytic activity">
    <reaction evidence="6">
        <text>arsenic triglutathione + [thioredoxin]-dithiol + S-adenosyl-L-methionine + 2 H2O = methylarsonous acid + [thioredoxin]-disulfide + 3 glutathione + S-adenosyl-L-homocysteine + H(+)</text>
        <dbReference type="Rhea" id="RHEA:69460"/>
        <dbReference type="Rhea" id="RHEA-COMP:10698"/>
        <dbReference type="Rhea" id="RHEA-COMP:10700"/>
        <dbReference type="ChEBI" id="CHEBI:15377"/>
        <dbReference type="ChEBI" id="CHEBI:15378"/>
        <dbReference type="ChEBI" id="CHEBI:17826"/>
        <dbReference type="ChEBI" id="CHEBI:29950"/>
        <dbReference type="ChEBI" id="CHEBI:50058"/>
        <dbReference type="ChEBI" id="CHEBI:57856"/>
        <dbReference type="ChEBI" id="CHEBI:57925"/>
        <dbReference type="ChEBI" id="CHEBI:59789"/>
        <dbReference type="ChEBI" id="CHEBI:183640"/>
        <dbReference type="EC" id="2.1.1.137"/>
    </reaction>
</comment>
<comment type="caution">
    <text evidence="10">The sequence shown here is derived from an EMBL/GenBank/DDBJ whole genome shotgun (WGS) entry which is preliminary data.</text>
</comment>
<dbReference type="EC" id="2.1.1.137" evidence="4"/>
<comment type="catalytic activity">
    <reaction evidence="7">
        <text>arsenic triglutathione + 2 [thioredoxin]-dithiol + 2 S-adenosyl-L-methionine + H2O = dimethylarsinous acid + 2 [thioredoxin]-disulfide + 3 glutathione + 2 S-adenosyl-L-homocysteine + 2 H(+)</text>
        <dbReference type="Rhea" id="RHEA:69464"/>
        <dbReference type="Rhea" id="RHEA-COMP:10698"/>
        <dbReference type="Rhea" id="RHEA-COMP:10700"/>
        <dbReference type="ChEBI" id="CHEBI:15377"/>
        <dbReference type="ChEBI" id="CHEBI:15378"/>
        <dbReference type="ChEBI" id="CHEBI:23808"/>
        <dbReference type="ChEBI" id="CHEBI:29950"/>
        <dbReference type="ChEBI" id="CHEBI:50058"/>
        <dbReference type="ChEBI" id="CHEBI:57856"/>
        <dbReference type="ChEBI" id="CHEBI:57925"/>
        <dbReference type="ChEBI" id="CHEBI:59789"/>
        <dbReference type="ChEBI" id="CHEBI:183640"/>
        <dbReference type="EC" id="2.1.1.137"/>
    </reaction>
</comment>
<comment type="catalytic activity">
    <reaction evidence="8">
        <text>arsenic triglutathione + 3 [thioredoxin]-dithiol + 3 S-adenosyl-L-methionine = trimethylarsine + 3 [thioredoxin]-disulfide + 3 glutathione + 3 S-adenosyl-L-homocysteine + 3 H(+)</text>
        <dbReference type="Rhea" id="RHEA:69432"/>
        <dbReference type="Rhea" id="RHEA-COMP:10698"/>
        <dbReference type="Rhea" id="RHEA-COMP:10700"/>
        <dbReference type="ChEBI" id="CHEBI:15378"/>
        <dbReference type="ChEBI" id="CHEBI:27130"/>
        <dbReference type="ChEBI" id="CHEBI:29950"/>
        <dbReference type="ChEBI" id="CHEBI:50058"/>
        <dbReference type="ChEBI" id="CHEBI:57856"/>
        <dbReference type="ChEBI" id="CHEBI:57925"/>
        <dbReference type="ChEBI" id="CHEBI:59789"/>
        <dbReference type="ChEBI" id="CHEBI:183640"/>
        <dbReference type="EC" id="2.1.1.137"/>
    </reaction>
</comment>
<dbReference type="SUPFAM" id="SSF53335">
    <property type="entry name" value="S-adenosyl-L-methionine-dependent methyltransferases"/>
    <property type="match status" value="1"/>
</dbReference>
<sequence length="229" mass="24289">MVKESYTDMLKGAQENQSCCTSSPAARLAGYEDAERHGEAASASFGCGDPLAFAGVREGDSVLDLGSGAGLDLLIAAEKTGPSGVVIGVDMTDDMVEVARRNASQAGYSNIDVRRGLIEDLPVDSNSVDWVISNCVINLAPDKPKVFSEISRVMKPGARFSISDIVVEDLPEWIRESAAAWSACVAGAISEQAYLEGLRSAGLEEVEVTERLVYEASQLRAILCEDIPG</sequence>
<evidence type="ECO:0000256" key="6">
    <source>
        <dbReference type="ARBA" id="ARBA00047941"/>
    </source>
</evidence>
<proteinExistence type="inferred from homology"/>
<evidence type="ECO:0000313" key="10">
    <source>
        <dbReference type="EMBL" id="GAG65970.1"/>
    </source>
</evidence>
<dbReference type="InterPro" id="IPR025714">
    <property type="entry name" value="Methyltranfer_dom"/>
</dbReference>
<evidence type="ECO:0000256" key="7">
    <source>
        <dbReference type="ARBA" id="ARBA00047943"/>
    </source>
</evidence>
<keyword evidence="1" id="KW-0808">Transferase</keyword>
<evidence type="ECO:0000256" key="1">
    <source>
        <dbReference type="ARBA" id="ARBA00022679"/>
    </source>
</evidence>
<dbReference type="InterPro" id="IPR026669">
    <property type="entry name" value="Arsenite_MeTrfase-like"/>
</dbReference>
<evidence type="ECO:0000256" key="5">
    <source>
        <dbReference type="ARBA" id="ARBA00034545"/>
    </source>
</evidence>
<keyword evidence="2" id="KW-0949">S-adenosyl-L-methionine</keyword>
<evidence type="ECO:0000256" key="8">
    <source>
        <dbReference type="ARBA" id="ARBA00048428"/>
    </source>
</evidence>
<dbReference type="Pfam" id="PF13847">
    <property type="entry name" value="Methyltransf_31"/>
    <property type="match status" value="1"/>
</dbReference>
<dbReference type="AlphaFoldDB" id="X0Z9G3"/>
<name>X0Z9G3_9ZZZZ</name>
<dbReference type="PANTHER" id="PTHR43675:SF8">
    <property type="entry name" value="ARSENITE METHYLTRANSFERASE"/>
    <property type="match status" value="1"/>
</dbReference>
<evidence type="ECO:0000256" key="2">
    <source>
        <dbReference type="ARBA" id="ARBA00022691"/>
    </source>
</evidence>
<evidence type="ECO:0000259" key="9">
    <source>
        <dbReference type="Pfam" id="PF13847"/>
    </source>
</evidence>
<dbReference type="PANTHER" id="PTHR43675">
    <property type="entry name" value="ARSENITE METHYLTRANSFERASE"/>
    <property type="match status" value="1"/>
</dbReference>
<accession>X0Z9G3</accession>
<dbReference type="CDD" id="cd02440">
    <property type="entry name" value="AdoMet_MTases"/>
    <property type="match status" value="1"/>
</dbReference>
<evidence type="ECO:0000256" key="4">
    <source>
        <dbReference type="ARBA" id="ARBA00034521"/>
    </source>
</evidence>
<gene>
    <name evidence="10" type="ORF">S01H4_20626</name>
</gene>
<comment type="similarity">
    <text evidence="3">Belongs to the methyltransferase superfamily. Arsenite methyltransferase family.</text>
</comment>
<evidence type="ECO:0000256" key="3">
    <source>
        <dbReference type="ARBA" id="ARBA00034487"/>
    </source>
</evidence>
<reference evidence="10" key="1">
    <citation type="journal article" date="2014" name="Front. Microbiol.">
        <title>High frequency of phylogenetically diverse reductive dehalogenase-homologous genes in deep subseafloor sedimentary metagenomes.</title>
        <authorList>
            <person name="Kawai M."/>
            <person name="Futagami T."/>
            <person name="Toyoda A."/>
            <person name="Takaki Y."/>
            <person name="Nishi S."/>
            <person name="Hori S."/>
            <person name="Arai W."/>
            <person name="Tsubouchi T."/>
            <person name="Morono Y."/>
            <person name="Uchiyama I."/>
            <person name="Ito T."/>
            <person name="Fujiyama A."/>
            <person name="Inagaki F."/>
            <person name="Takami H."/>
        </authorList>
    </citation>
    <scope>NUCLEOTIDE SEQUENCE</scope>
    <source>
        <strain evidence="10">Expedition CK06-06</strain>
    </source>
</reference>
<dbReference type="EMBL" id="BART01009286">
    <property type="protein sequence ID" value="GAG65970.1"/>
    <property type="molecule type" value="Genomic_DNA"/>
</dbReference>
<protein>
    <recommendedName>
        <fullName evidence="5">Arsenite methyltransferase</fullName>
        <ecNumber evidence="4">2.1.1.137</ecNumber>
    </recommendedName>
</protein>